<dbReference type="InterPro" id="IPR013328">
    <property type="entry name" value="6PGD_dom2"/>
</dbReference>
<dbReference type="OrthoDB" id="9803287at2"/>
<dbReference type="Gene3D" id="3.40.50.720">
    <property type="entry name" value="NAD(P)-binding Rossmann-like Domain"/>
    <property type="match status" value="1"/>
</dbReference>
<dbReference type="PANTHER" id="PTHR48075:SF5">
    <property type="entry name" value="3-HYDROXYBUTYRYL-COA DEHYDROGENASE"/>
    <property type="match status" value="1"/>
</dbReference>
<dbReference type="InterPro" id="IPR036291">
    <property type="entry name" value="NAD(P)-bd_dom_sf"/>
</dbReference>
<feature type="domain" description="3-hydroxyacyl-CoA dehydrogenase C-terminal" evidence="2">
    <location>
        <begin position="175"/>
        <end position="243"/>
    </location>
</feature>
<comment type="caution">
    <text evidence="4">The sequence shown here is derived from an EMBL/GenBank/DDBJ whole genome shotgun (WGS) entry which is preliminary data.</text>
</comment>
<dbReference type="InterPro" id="IPR006176">
    <property type="entry name" value="3-OHacyl-CoA_DH_NAD-bd"/>
</dbReference>
<dbReference type="GO" id="GO:0070403">
    <property type="term" value="F:NAD+ binding"/>
    <property type="evidence" value="ECO:0007669"/>
    <property type="project" value="InterPro"/>
</dbReference>
<name>A0A2T6B1I2_9RHOB</name>
<accession>A0A2T6B1I2</accession>
<dbReference type="InterPro" id="IPR006108">
    <property type="entry name" value="3HC_DH_C"/>
</dbReference>
<keyword evidence="1" id="KW-0560">Oxidoreductase</keyword>
<protein>
    <submittedName>
        <fullName evidence="4">Carnitine 3-dehydrogenase</fullName>
    </submittedName>
</protein>
<dbReference type="SUPFAM" id="SSF48179">
    <property type="entry name" value="6-phosphogluconate dehydrogenase C-terminal domain-like"/>
    <property type="match status" value="1"/>
</dbReference>
<dbReference type="Pfam" id="PF00725">
    <property type="entry name" value="3HCDH"/>
    <property type="match status" value="1"/>
</dbReference>
<evidence type="ECO:0000259" key="3">
    <source>
        <dbReference type="Pfam" id="PF02737"/>
    </source>
</evidence>
<dbReference type="RefSeq" id="WP_108128901.1">
    <property type="nucleotide sequence ID" value="NZ_QBKP01000006.1"/>
</dbReference>
<dbReference type="Gene3D" id="1.10.1040.10">
    <property type="entry name" value="N-(1-d-carboxylethyl)-l-norvaline Dehydrogenase, domain 2"/>
    <property type="match status" value="1"/>
</dbReference>
<evidence type="ECO:0000313" key="5">
    <source>
        <dbReference type="Proteomes" id="UP000244224"/>
    </source>
</evidence>
<evidence type="ECO:0000259" key="2">
    <source>
        <dbReference type="Pfam" id="PF00725"/>
    </source>
</evidence>
<evidence type="ECO:0000313" key="4">
    <source>
        <dbReference type="EMBL" id="PTX49938.1"/>
    </source>
</evidence>
<dbReference type="GO" id="GO:0016616">
    <property type="term" value="F:oxidoreductase activity, acting on the CH-OH group of donors, NAD or NADP as acceptor"/>
    <property type="evidence" value="ECO:0007669"/>
    <property type="project" value="InterPro"/>
</dbReference>
<organism evidence="4 5">
    <name type="scientific">Gemmobacter caeni</name>
    <dbReference type="NCBI Taxonomy" id="589035"/>
    <lineage>
        <taxon>Bacteria</taxon>
        <taxon>Pseudomonadati</taxon>
        <taxon>Pseudomonadota</taxon>
        <taxon>Alphaproteobacteria</taxon>
        <taxon>Rhodobacterales</taxon>
        <taxon>Paracoccaceae</taxon>
        <taxon>Gemmobacter</taxon>
    </lineage>
</organism>
<dbReference type="Proteomes" id="UP000244224">
    <property type="component" value="Unassembled WGS sequence"/>
</dbReference>
<evidence type="ECO:0000256" key="1">
    <source>
        <dbReference type="ARBA" id="ARBA00023002"/>
    </source>
</evidence>
<dbReference type="InterPro" id="IPR008927">
    <property type="entry name" value="6-PGluconate_DH-like_C_sf"/>
</dbReference>
<reference evidence="4 5" key="1">
    <citation type="submission" date="2018-04" db="EMBL/GenBank/DDBJ databases">
        <title>Genomic Encyclopedia of Archaeal and Bacterial Type Strains, Phase II (KMG-II): from individual species to whole genera.</title>
        <authorList>
            <person name="Goeker M."/>
        </authorList>
    </citation>
    <scope>NUCLEOTIDE SEQUENCE [LARGE SCALE GENOMIC DNA]</scope>
    <source>
        <strain evidence="4 5">DSM 21823</strain>
    </source>
</reference>
<gene>
    <name evidence="4" type="ORF">C8N34_106118</name>
</gene>
<dbReference type="EMBL" id="QBKP01000006">
    <property type="protein sequence ID" value="PTX49938.1"/>
    <property type="molecule type" value="Genomic_DNA"/>
</dbReference>
<keyword evidence="5" id="KW-1185">Reference proteome</keyword>
<sequence>MATVWVLGGGLIGAGWAAAFGLAGHAVQVIDPDMAAVQARLDEVWARATAAMGDKGAALPHVTVAPQGPAPALVQECLPERLALKRAALTEILPLLNPQTLIASSSSGLSPEDLQQGLEGAERLFIAHPCNPPWLMPVVELSGGAATAPEVLTRARAFYEGLGKRILTLARPMPGHLVNRLQAALWREAVHLVREGVASLADVEDAVTLGLAPRWCLMGPSAVFHVSGGPRGFEGFFDALGPEFERWWDTLGAPRFDAETRAALVQGMAEADPRSVAEIGAARDRRLPQVLTFLEEMARADGSKGGRQDEV</sequence>
<dbReference type="SUPFAM" id="SSF51735">
    <property type="entry name" value="NAD(P)-binding Rossmann-fold domains"/>
    <property type="match status" value="1"/>
</dbReference>
<proteinExistence type="predicted"/>
<dbReference type="AlphaFoldDB" id="A0A2T6B1I2"/>
<dbReference type="GO" id="GO:0006631">
    <property type="term" value="P:fatty acid metabolic process"/>
    <property type="evidence" value="ECO:0007669"/>
    <property type="project" value="InterPro"/>
</dbReference>
<dbReference type="Pfam" id="PF02737">
    <property type="entry name" value="3HCDH_N"/>
    <property type="match status" value="1"/>
</dbReference>
<feature type="domain" description="3-hydroxyacyl-CoA dehydrogenase NAD binding" evidence="3">
    <location>
        <begin position="3"/>
        <end position="166"/>
    </location>
</feature>
<dbReference type="PANTHER" id="PTHR48075">
    <property type="entry name" value="3-HYDROXYACYL-COA DEHYDROGENASE FAMILY PROTEIN"/>
    <property type="match status" value="1"/>
</dbReference>